<reference evidence="1 3" key="2">
    <citation type="journal article" date="2013" name="Nature">
        <title>Insights into bilaterian evolution from three spiralian genomes.</title>
        <authorList>
            <person name="Simakov O."/>
            <person name="Marletaz F."/>
            <person name="Cho S.J."/>
            <person name="Edsinger-Gonzales E."/>
            <person name="Havlak P."/>
            <person name="Hellsten U."/>
            <person name="Kuo D.H."/>
            <person name="Larsson T."/>
            <person name="Lv J."/>
            <person name="Arendt D."/>
            <person name="Savage R."/>
            <person name="Osoegawa K."/>
            <person name="de Jong P."/>
            <person name="Grimwood J."/>
            <person name="Chapman J.A."/>
            <person name="Shapiro H."/>
            <person name="Aerts A."/>
            <person name="Otillar R.P."/>
            <person name="Terry A.Y."/>
            <person name="Boore J.L."/>
            <person name="Grigoriev I.V."/>
            <person name="Lindberg D.R."/>
            <person name="Seaver E.C."/>
            <person name="Weisblat D.A."/>
            <person name="Putnam N.H."/>
            <person name="Rokhsar D.S."/>
        </authorList>
    </citation>
    <scope>NUCLEOTIDE SEQUENCE</scope>
    <source>
        <strain evidence="1 3">I ESC-2004</strain>
    </source>
</reference>
<sequence>MTASFRGRPLNGKTVQVPAGYAGVVLRESRRPFTDAEDVKELSISDKFDKFSFWNLDKKCSDDDSFSRAMQWIHVAKAVSHVHGLVGDQENCKSTLT</sequence>
<dbReference type="Proteomes" id="UP000014760">
    <property type="component" value="Unassembled WGS sequence"/>
</dbReference>
<evidence type="ECO:0000313" key="1">
    <source>
        <dbReference type="EMBL" id="ELU00140.1"/>
    </source>
</evidence>
<dbReference type="STRING" id="283909.R7U2B0"/>
<dbReference type="AlphaFoldDB" id="R7U2B0"/>
<dbReference type="EMBL" id="AMQN01026176">
    <property type="status" value="NOT_ANNOTATED_CDS"/>
    <property type="molecule type" value="Genomic_DNA"/>
</dbReference>
<keyword evidence="3" id="KW-1185">Reference proteome</keyword>
<dbReference type="OMA" id="CQITHNG"/>
<dbReference type="Gene3D" id="2.40.128.680">
    <property type="match status" value="1"/>
</dbReference>
<dbReference type="EMBL" id="KB306116">
    <property type="protein sequence ID" value="ELU00140.1"/>
    <property type="molecule type" value="Genomic_DNA"/>
</dbReference>
<dbReference type="CDD" id="cd09271">
    <property type="entry name" value="RNase_H2-C"/>
    <property type="match status" value="1"/>
</dbReference>
<gene>
    <name evidence="1" type="ORF">CAPTEDRAFT_152358</name>
</gene>
<evidence type="ECO:0000313" key="2">
    <source>
        <dbReference type="EnsemblMetazoa" id="CapteP152358"/>
    </source>
</evidence>
<reference evidence="3" key="1">
    <citation type="submission" date="2012-12" db="EMBL/GenBank/DDBJ databases">
        <authorList>
            <person name="Hellsten U."/>
            <person name="Grimwood J."/>
            <person name="Chapman J.A."/>
            <person name="Shapiro H."/>
            <person name="Aerts A."/>
            <person name="Otillar R.P."/>
            <person name="Terry A.Y."/>
            <person name="Boore J.L."/>
            <person name="Simakov O."/>
            <person name="Marletaz F."/>
            <person name="Cho S.-J."/>
            <person name="Edsinger-Gonzales E."/>
            <person name="Havlak P."/>
            <person name="Kuo D.-H."/>
            <person name="Larsson T."/>
            <person name="Lv J."/>
            <person name="Arendt D."/>
            <person name="Savage R."/>
            <person name="Osoegawa K."/>
            <person name="de Jong P."/>
            <person name="Lindberg D.R."/>
            <person name="Seaver E.C."/>
            <person name="Weisblat D.A."/>
            <person name="Putnam N.H."/>
            <person name="Grigoriev I.V."/>
            <person name="Rokhsar D.S."/>
        </authorList>
    </citation>
    <scope>NUCLEOTIDE SEQUENCE</scope>
    <source>
        <strain evidence="3">I ESC-2004</strain>
    </source>
</reference>
<dbReference type="OrthoDB" id="6222486at2759"/>
<dbReference type="EnsemblMetazoa" id="CapteT152358">
    <property type="protein sequence ID" value="CapteP152358"/>
    <property type="gene ID" value="CapteG152358"/>
</dbReference>
<dbReference type="PANTHER" id="PTHR47204:SF1">
    <property type="entry name" value="RIBONUCLEASE H2 SUBUNIT C"/>
    <property type="match status" value="1"/>
</dbReference>
<dbReference type="HOGENOM" id="CLU_2514815_0_0_1"/>
<dbReference type="PANTHER" id="PTHR47204">
    <property type="entry name" value="OS02G0168900 PROTEIN"/>
    <property type="match status" value="1"/>
</dbReference>
<evidence type="ECO:0000313" key="3">
    <source>
        <dbReference type="Proteomes" id="UP000014760"/>
    </source>
</evidence>
<dbReference type="GO" id="GO:0006401">
    <property type="term" value="P:RNA catabolic process"/>
    <property type="evidence" value="ECO:0007669"/>
    <property type="project" value="InterPro"/>
</dbReference>
<protein>
    <submittedName>
        <fullName evidence="1 2">Uncharacterized protein</fullName>
    </submittedName>
</protein>
<dbReference type="FunCoup" id="R7U2B0">
    <property type="interactions" value="101"/>
</dbReference>
<accession>R7U2B0</accession>
<organism evidence="1">
    <name type="scientific">Capitella teleta</name>
    <name type="common">Polychaete worm</name>
    <dbReference type="NCBI Taxonomy" id="283909"/>
    <lineage>
        <taxon>Eukaryota</taxon>
        <taxon>Metazoa</taxon>
        <taxon>Spiralia</taxon>
        <taxon>Lophotrochozoa</taxon>
        <taxon>Annelida</taxon>
        <taxon>Polychaeta</taxon>
        <taxon>Sedentaria</taxon>
        <taxon>Scolecida</taxon>
        <taxon>Capitellidae</taxon>
        <taxon>Capitella</taxon>
    </lineage>
</organism>
<dbReference type="Pfam" id="PF08615">
    <property type="entry name" value="RNase_H2_suC"/>
    <property type="match status" value="1"/>
</dbReference>
<proteinExistence type="predicted"/>
<dbReference type="InterPro" id="IPR013924">
    <property type="entry name" value="RNase_H2_suC"/>
</dbReference>
<reference evidence="2" key="3">
    <citation type="submission" date="2015-06" db="UniProtKB">
        <authorList>
            <consortium name="EnsemblMetazoa"/>
        </authorList>
    </citation>
    <scope>IDENTIFICATION</scope>
</reference>
<dbReference type="GO" id="GO:0032299">
    <property type="term" value="C:ribonuclease H2 complex"/>
    <property type="evidence" value="ECO:0007669"/>
    <property type="project" value="InterPro"/>
</dbReference>
<name>R7U2B0_CAPTE</name>